<dbReference type="InterPro" id="IPR003806">
    <property type="entry name" value="ATP-grasp_PylC-type"/>
</dbReference>
<proteinExistence type="predicted"/>
<reference evidence="2 3" key="1">
    <citation type="submission" date="2019-02" db="EMBL/GenBank/DDBJ databases">
        <title>Deep-cultivation of Planctomycetes and their phenomic and genomic characterization uncovers novel biology.</title>
        <authorList>
            <person name="Wiegand S."/>
            <person name="Jogler M."/>
            <person name="Boedeker C."/>
            <person name="Pinto D."/>
            <person name="Vollmers J."/>
            <person name="Rivas-Marin E."/>
            <person name="Kohn T."/>
            <person name="Peeters S.H."/>
            <person name="Heuer A."/>
            <person name="Rast P."/>
            <person name="Oberbeckmann S."/>
            <person name="Bunk B."/>
            <person name="Jeske O."/>
            <person name="Meyerdierks A."/>
            <person name="Storesund J.E."/>
            <person name="Kallscheuer N."/>
            <person name="Luecker S."/>
            <person name="Lage O.M."/>
            <person name="Pohl T."/>
            <person name="Merkel B.J."/>
            <person name="Hornburger P."/>
            <person name="Mueller R.-W."/>
            <person name="Bruemmer F."/>
            <person name="Labrenz M."/>
            <person name="Spormann A.M."/>
            <person name="Op den Camp H."/>
            <person name="Overmann J."/>
            <person name="Amann R."/>
            <person name="Jetten M.S.M."/>
            <person name="Mascher T."/>
            <person name="Medema M.H."/>
            <person name="Devos D.P."/>
            <person name="Kaster A.-K."/>
            <person name="Ovreas L."/>
            <person name="Rohde M."/>
            <person name="Galperin M.Y."/>
            <person name="Jogler C."/>
        </authorList>
    </citation>
    <scope>NUCLEOTIDE SEQUENCE [LARGE SCALE GENOMIC DNA]</scope>
    <source>
        <strain evidence="2 3">SV_7m_r</strain>
    </source>
</reference>
<name>A0A517T0C5_9BACT</name>
<dbReference type="Gene3D" id="3.30.470.20">
    <property type="entry name" value="ATP-grasp fold, B domain"/>
    <property type="match status" value="1"/>
</dbReference>
<dbReference type="Proteomes" id="UP000315003">
    <property type="component" value="Chromosome"/>
</dbReference>
<dbReference type="GO" id="GO:0005524">
    <property type="term" value="F:ATP binding"/>
    <property type="evidence" value="ECO:0007669"/>
    <property type="project" value="InterPro"/>
</dbReference>
<dbReference type="AlphaFoldDB" id="A0A517T0C5"/>
<dbReference type="GO" id="GO:0046872">
    <property type="term" value="F:metal ion binding"/>
    <property type="evidence" value="ECO:0007669"/>
    <property type="project" value="InterPro"/>
</dbReference>
<dbReference type="EMBL" id="CP036272">
    <property type="protein sequence ID" value="QDT61751.1"/>
    <property type="molecule type" value="Genomic_DNA"/>
</dbReference>
<feature type="domain" description="ATP-grasp fold PylC-type" evidence="1">
    <location>
        <begin position="189"/>
        <end position="329"/>
    </location>
</feature>
<gene>
    <name evidence="2" type="ORF">SV7mr_42910</name>
</gene>
<sequence length="452" mass="49141">MPFRSLPFRSFSHAKDHLLNSSPKQESRQSHCSGLILVGASVRAAAESARRAGLDVIAVDLFGDLQTRQAAETWFSVTELVDQIARPSGSNSVVANQWMAELQQHLQANGLRDCPPHDSGQWMLGIISRWPGCERLLVPSNDHVGDWRTRFRVLQSSDSSPLKVIGATLEQQALAQSPPFVAELAQRSGVDTPLTRFSGPVPSGWLVKQFSRTGGLGVHYADNEMLDESRFCQAPVAGKACGATFVSDGRHCELLGICRALHKRIGKRPFVYAGAVGPVKVSQACWQSVERIGRELVDMTGLSGPLNVDLILTGSDVYLLECNPRYSGSMELIEAAWGQHAALPCSVFEPFARWQQRIANHGPLPLGQLGVKHVVFAKQASVVDPQHFESVPLDGAVSGSFRWTDVPFETTALEAGDPIATLIGGLPIKGSMQRDLSQLFGALPSARRRANR</sequence>
<evidence type="ECO:0000259" key="1">
    <source>
        <dbReference type="Pfam" id="PF02655"/>
    </source>
</evidence>
<dbReference type="SUPFAM" id="SSF56059">
    <property type="entry name" value="Glutathione synthetase ATP-binding domain-like"/>
    <property type="match status" value="1"/>
</dbReference>
<keyword evidence="3" id="KW-1185">Reference proteome</keyword>
<evidence type="ECO:0000313" key="2">
    <source>
        <dbReference type="EMBL" id="QDT61751.1"/>
    </source>
</evidence>
<organism evidence="2 3">
    <name type="scientific">Stieleria bergensis</name>
    <dbReference type="NCBI Taxonomy" id="2528025"/>
    <lineage>
        <taxon>Bacteria</taxon>
        <taxon>Pseudomonadati</taxon>
        <taxon>Planctomycetota</taxon>
        <taxon>Planctomycetia</taxon>
        <taxon>Pirellulales</taxon>
        <taxon>Pirellulaceae</taxon>
        <taxon>Stieleria</taxon>
    </lineage>
</organism>
<protein>
    <submittedName>
        <fullName evidence="2">Carbamoyl phosphate synthase-like protein</fullName>
    </submittedName>
</protein>
<accession>A0A517T0C5</accession>
<evidence type="ECO:0000313" key="3">
    <source>
        <dbReference type="Proteomes" id="UP000315003"/>
    </source>
</evidence>
<dbReference type="Pfam" id="PF02655">
    <property type="entry name" value="ATP-grasp_3"/>
    <property type="match status" value="1"/>
</dbReference>